<dbReference type="Pfam" id="PF23559">
    <property type="entry name" value="WHD_DRP"/>
    <property type="match status" value="1"/>
</dbReference>
<dbReference type="PRINTS" id="PR00364">
    <property type="entry name" value="DISEASERSIST"/>
</dbReference>
<evidence type="ECO:0000256" key="1">
    <source>
        <dbReference type="ARBA" id="ARBA00022821"/>
    </source>
</evidence>
<dbReference type="InterPro" id="IPR056789">
    <property type="entry name" value="LRR_R13L1-DRL21"/>
</dbReference>
<keyword evidence="2" id="KW-1133">Transmembrane helix</keyword>
<dbReference type="PANTHER" id="PTHR23155">
    <property type="entry name" value="DISEASE RESISTANCE PROTEIN RP"/>
    <property type="match status" value="1"/>
</dbReference>
<organism evidence="6 7">
    <name type="scientific">Paspalum notatum var. saurae</name>
    <dbReference type="NCBI Taxonomy" id="547442"/>
    <lineage>
        <taxon>Eukaryota</taxon>
        <taxon>Viridiplantae</taxon>
        <taxon>Streptophyta</taxon>
        <taxon>Embryophyta</taxon>
        <taxon>Tracheophyta</taxon>
        <taxon>Spermatophyta</taxon>
        <taxon>Magnoliopsida</taxon>
        <taxon>Liliopsida</taxon>
        <taxon>Poales</taxon>
        <taxon>Poaceae</taxon>
        <taxon>PACMAD clade</taxon>
        <taxon>Panicoideae</taxon>
        <taxon>Andropogonodae</taxon>
        <taxon>Paspaleae</taxon>
        <taxon>Paspalinae</taxon>
        <taxon>Paspalum</taxon>
    </lineage>
</organism>
<accession>A0AAQ3PF98</accession>
<dbReference type="InterPro" id="IPR036388">
    <property type="entry name" value="WH-like_DNA-bd_sf"/>
</dbReference>
<dbReference type="InterPro" id="IPR027417">
    <property type="entry name" value="P-loop_NTPase"/>
</dbReference>
<dbReference type="Pfam" id="PF00931">
    <property type="entry name" value="NB-ARC"/>
    <property type="match status" value="1"/>
</dbReference>
<dbReference type="PROSITE" id="PS51257">
    <property type="entry name" value="PROKAR_LIPOPROTEIN"/>
    <property type="match status" value="1"/>
</dbReference>
<evidence type="ECO:0000313" key="7">
    <source>
        <dbReference type="Proteomes" id="UP001341281"/>
    </source>
</evidence>
<dbReference type="Gene3D" id="3.40.50.300">
    <property type="entry name" value="P-loop containing nucleotide triphosphate hydrolases"/>
    <property type="match status" value="1"/>
</dbReference>
<evidence type="ECO:0000259" key="3">
    <source>
        <dbReference type="Pfam" id="PF00931"/>
    </source>
</evidence>
<dbReference type="SUPFAM" id="SSF52540">
    <property type="entry name" value="P-loop containing nucleoside triphosphate hydrolases"/>
    <property type="match status" value="1"/>
</dbReference>
<name>A0AAQ3PF98_PASNO</name>
<keyword evidence="7" id="KW-1185">Reference proteome</keyword>
<evidence type="ECO:0000259" key="4">
    <source>
        <dbReference type="Pfam" id="PF23559"/>
    </source>
</evidence>
<dbReference type="Pfam" id="PF25019">
    <property type="entry name" value="LRR_R13L1-DRL21"/>
    <property type="match status" value="1"/>
</dbReference>
<protein>
    <recommendedName>
        <fullName evidence="8">NB-ARC domain-containing protein</fullName>
    </recommendedName>
</protein>
<dbReference type="PANTHER" id="PTHR23155:SF1058">
    <property type="entry name" value="OS11G0668100 PROTEIN"/>
    <property type="match status" value="1"/>
</dbReference>
<dbReference type="AlphaFoldDB" id="A0AAQ3PF98"/>
<dbReference type="GO" id="GO:0098542">
    <property type="term" value="P:defense response to other organism"/>
    <property type="evidence" value="ECO:0007669"/>
    <property type="project" value="TreeGrafter"/>
</dbReference>
<gene>
    <name evidence="6" type="ORF">U9M48_000863</name>
</gene>
<dbReference type="InterPro" id="IPR044974">
    <property type="entry name" value="Disease_R_plants"/>
</dbReference>
<dbReference type="SUPFAM" id="SSF52058">
    <property type="entry name" value="L domain-like"/>
    <property type="match status" value="1"/>
</dbReference>
<keyword evidence="1" id="KW-0611">Plant defense</keyword>
<feature type="domain" description="Disease resistance protein winged helix" evidence="4">
    <location>
        <begin position="639"/>
        <end position="710"/>
    </location>
</feature>
<proteinExistence type="predicted"/>
<dbReference type="Gene3D" id="1.10.10.10">
    <property type="entry name" value="Winged helix-like DNA-binding domain superfamily/Winged helix DNA-binding domain"/>
    <property type="match status" value="1"/>
</dbReference>
<evidence type="ECO:0008006" key="8">
    <source>
        <dbReference type="Google" id="ProtNLM"/>
    </source>
</evidence>
<dbReference type="GO" id="GO:0043531">
    <property type="term" value="F:ADP binding"/>
    <property type="evidence" value="ECO:0007669"/>
    <property type="project" value="InterPro"/>
</dbReference>
<evidence type="ECO:0000259" key="5">
    <source>
        <dbReference type="Pfam" id="PF25019"/>
    </source>
</evidence>
<dbReference type="InterPro" id="IPR002182">
    <property type="entry name" value="NB-ARC"/>
</dbReference>
<sequence>MRRAARRSTVTRRPSSAAAVAAAVAGCTGRRRAARPGQGGAARLRGRATAIADTAACCTGYSKTAAGLCGVGWGIIVVGWLLSPIISLLLNGLFSRPVYDMSRKLRDLEIHTVPSLKLTLRDVEEQRMLMRAAASSWNKGSESHLATIDRLGKDLRSALYDAEDILDLVDYHRIESKVAGGGMTRSAGAAGRPHGGGGITGFLVLLQCVCGWYRQLLATTQFREVAGVTDTRRRPAVLLPISDDAAASSSVSHVRWALDWSRHLVVDITNGFRSLCVSVILAARLCRDWSYEAVGVKTNQEDGGALYHILINIDKKILREIIEQIEYIASDSKKSHLLNQSSSSKVSVKDADKENSSKDKDINDLYRSIEQKVFGREKERKHICGVLRKGPNAHAASSSTSRCYSVVGIHGIAGSGKSTLAQYVCDYEEDEGNHFDPVMFVHVPKAFRLDDIFRDMLEKITHCRPSDTKGLKSLHEELKENLRGKCFLLVLDDLWVNYGNQKELHILLDAVNAGQTGSRILVTAQTKDAATALGAQEQFPIPDLGKDHYLSLFMHHAIPAGAFDDDEAYERIGRRIIEKLHRSPIAAVTVAKRLQRNRSIDFWETTANLDVLNETMGALWWSYQQLGADIRRCFEYCSMFPRGYMLKRDMLVHSWIAQGFIRTSDATEDDMEALGKLYLDELLTFSFLQIQRTAIGTEQFRIHDLLHELAERVAGSDFSRIDVHGSPKDIPTEVRHLFIETYDRTEVTEKILELENLRTLILEESSSGSVATTMVATPFKHYTNDLIKEEVFESMLMRLRKLRVLIVKVRGCHKPVLPIPECIGQLKHLRYVMFRSTSDLNLVIPSSFSKLYHMQILDTPDLRLSRAEDMADLIHLRHCYSSLNFANIGRLTSLQTVPHFRVGKKHGYELKQLRHLNKLRGTLRISSLGIVRSKEEALEAQLERKKRLTVLVLDFDEKITRDPDVEAEVLEGLCPREHLAQLCIWWFYGSRYPSWMLSRHRQHRDVPKHLDKLELCECRRLASIPEGSEFFLHLRLLRIVSCIWDALPDNMEGLRSLRKLVIRSCKNIQLLPTLPQSIEEITFVDVGKLKASCKQRGHINWQKIQHIPMKKLYE</sequence>
<dbReference type="EMBL" id="CP144745">
    <property type="protein sequence ID" value="WVZ49514.1"/>
    <property type="molecule type" value="Genomic_DNA"/>
</dbReference>
<evidence type="ECO:0000313" key="6">
    <source>
        <dbReference type="EMBL" id="WVZ49514.1"/>
    </source>
</evidence>
<keyword evidence="2" id="KW-0812">Transmembrane</keyword>
<dbReference type="InterPro" id="IPR032675">
    <property type="entry name" value="LRR_dom_sf"/>
</dbReference>
<reference evidence="6 7" key="1">
    <citation type="submission" date="2024-02" db="EMBL/GenBank/DDBJ databases">
        <title>High-quality chromosome-scale genome assembly of Pensacola bahiagrass (Paspalum notatum Flugge var. saurae).</title>
        <authorList>
            <person name="Vega J.M."/>
            <person name="Podio M."/>
            <person name="Orjuela J."/>
            <person name="Siena L.A."/>
            <person name="Pessino S.C."/>
            <person name="Combes M.C."/>
            <person name="Mariac C."/>
            <person name="Albertini E."/>
            <person name="Pupilli F."/>
            <person name="Ortiz J.P.A."/>
            <person name="Leblanc O."/>
        </authorList>
    </citation>
    <scope>NUCLEOTIDE SEQUENCE [LARGE SCALE GENOMIC DNA]</scope>
    <source>
        <strain evidence="6">R1</strain>
        <tissue evidence="6">Leaf</tissue>
    </source>
</reference>
<dbReference type="Gene3D" id="3.80.10.10">
    <property type="entry name" value="Ribonuclease Inhibitor"/>
    <property type="match status" value="1"/>
</dbReference>
<feature type="domain" description="R13L1/DRL21-like LRR repeat region" evidence="5">
    <location>
        <begin position="910"/>
        <end position="1041"/>
    </location>
</feature>
<feature type="domain" description="NB-ARC" evidence="3">
    <location>
        <begin position="405"/>
        <end position="559"/>
    </location>
</feature>
<dbReference type="InterPro" id="IPR058922">
    <property type="entry name" value="WHD_DRP"/>
</dbReference>
<keyword evidence="2" id="KW-0472">Membrane</keyword>
<dbReference type="Proteomes" id="UP001341281">
    <property type="component" value="Chromosome 01"/>
</dbReference>
<evidence type="ECO:0000256" key="2">
    <source>
        <dbReference type="SAM" id="Phobius"/>
    </source>
</evidence>
<feature type="transmembrane region" description="Helical" evidence="2">
    <location>
        <begin position="71"/>
        <end position="94"/>
    </location>
</feature>